<accession>A0A2G2YZX9</accession>
<evidence type="ECO:0000313" key="8">
    <source>
        <dbReference type="Proteomes" id="UP000222542"/>
    </source>
</evidence>
<dbReference type="GO" id="GO:0004674">
    <property type="term" value="F:protein serine/threonine kinase activity"/>
    <property type="evidence" value="ECO:0000318"/>
    <property type="project" value="GO_Central"/>
</dbReference>
<keyword evidence="5" id="KW-1133">Transmembrane helix</keyword>
<dbReference type="Gene3D" id="1.10.510.10">
    <property type="entry name" value="Transferase(Phosphotransferase) domain 1"/>
    <property type="match status" value="1"/>
</dbReference>
<dbReference type="InterPro" id="IPR001245">
    <property type="entry name" value="Ser-Thr/Tyr_kinase_cat_dom"/>
</dbReference>
<dbReference type="InterPro" id="IPR000719">
    <property type="entry name" value="Prot_kinase_dom"/>
</dbReference>
<feature type="domain" description="Protein kinase" evidence="6">
    <location>
        <begin position="556"/>
        <end position="871"/>
    </location>
</feature>
<feature type="transmembrane region" description="Helical" evidence="5">
    <location>
        <begin position="484"/>
        <end position="508"/>
    </location>
</feature>
<gene>
    <name evidence="7" type="ORF">T459_18687</name>
</gene>
<dbReference type="EMBL" id="AYRZ02000007">
    <property type="protein sequence ID" value="PHT75165.1"/>
    <property type="molecule type" value="Genomic_DNA"/>
</dbReference>
<keyword evidence="2" id="KW-0547">Nucleotide-binding</keyword>
<organism evidence="7 8">
    <name type="scientific">Capsicum annuum</name>
    <name type="common">Capsicum pepper</name>
    <dbReference type="NCBI Taxonomy" id="4072"/>
    <lineage>
        <taxon>Eukaryota</taxon>
        <taxon>Viridiplantae</taxon>
        <taxon>Streptophyta</taxon>
        <taxon>Embryophyta</taxon>
        <taxon>Tracheophyta</taxon>
        <taxon>Spermatophyta</taxon>
        <taxon>Magnoliopsida</taxon>
        <taxon>eudicotyledons</taxon>
        <taxon>Gunneridae</taxon>
        <taxon>Pentapetalae</taxon>
        <taxon>asterids</taxon>
        <taxon>lamiids</taxon>
        <taxon>Solanales</taxon>
        <taxon>Solanaceae</taxon>
        <taxon>Solanoideae</taxon>
        <taxon>Capsiceae</taxon>
        <taxon>Capsicum</taxon>
    </lineage>
</organism>
<feature type="transmembrane region" description="Helical" evidence="5">
    <location>
        <begin position="561"/>
        <end position="584"/>
    </location>
</feature>
<keyword evidence="3" id="KW-0418">Kinase</keyword>
<dbReference type="CDD" id="cd14066">
    <property type="entry name" value="STKc_IRAK"/>
    <property type="match status" value="1"/>
</dbReference>
<dbReference type="PROSITE" id="PS00108">
    <property type="entry name" value="PROTEIN_KINASE_ST"/>
    <property type="match status" value="1"/>
</dbReference>
<evidence type="ECO:0000256" key="4">
    <source>
        <dbReference type="ARBA" id="ARBA00022840"/>
    </source>
</evidence>
<dbReference type="InterPro" id="IPR011009">
    <property type="entry name" value="Kinase-like_dom_sf"/>
</dbReference>
<keyword evidence="4" id="KW-0067">ATP-binding</keyword>
<keyword evidence="1" id="KW-0808">Transferase</keyword>
<dbReference type="InterPro" id="IPR004158">
    <property type="entry name" value="DUF247_pln"/>
</dbReference>
<sequence length="917" mass="104057">MALDPIVSSNSSARRWTDRISNALQKEVAIDFNLLPPICVLQVPKTLSHKKPEAYTPQLIGMGPYHHLRPDLYQMERYKLAAIKDILEPDQILNFKNLLIDKLRENDLVVRACYNRFMDLDEETLAWIVAIDGLFLVNILCSAYGNDVHDEHENNIDDTIFTRDFMMLENQIPFVVMKQIRKFLRLSSPQDREDTELISMFRRFCEMHSPLPLPAKSEYHRNNGKETRPLHLLDLMYHLILDDRVDFASVPIQMSSIVFKHDDKDEEDVQDEDTHEKIIHNFETILEVLEPIGPRNVQKLVKPINQVVEKVPWSTISGLFREGVEIHGDGESKNISTIPSASRLWCYAGVRCIPIPEGISRIKFEQASQTLYLPVITMNTGAEVLLRNLMVYEAAMSKSKFEFARYINLMSGVADAIKDVKLLRKAGVIKGDLTDNEIATLFSTMQRSFVRSNGSSNVAIAMEEVNNVISPSPSMNNSASIQPFSGLFFFLGSLVILIILLLLILILLKFFKPGKLRALISLIPKRPPGTSEALSVHLRTISYFNFHTLEKATKNFHSDNLLGCGGFGPVFLVSLMCLIGRRALELLVKLLPSDQEVTGSGLRSSLLQKCKGKLGDGKLIAVKKLSLDKSQQGDREFLAEMRLITSIQHKNLVRLLGCCSDGAQRLLVYEYMKNRSLDQILFGKSDIFLNWKTRYQIILGIARGLQYLHEDSHIRIVHRDIKASNILLDDKFQPRIGDFGLARFFPEDQAYLSTAFAGTLGYTAPEYALRGELTEKADIYSFGVLVLEIINCRKNTDLSLPSEMQYLPEYAWKLYERSRLVDLVDPKMKEDGIVEKDVMQTIHVAFLCLQRDANLRPPMSEIVAMLVHKAALVETSTRPAFLDRKQRKDVKISWDATIHGLPSPLQNDSPSLSPPQK</sequence>
<reference evidence="7 8" key="2">
    <citation type="journal article" date="2017" name="Genome Biol.">
        <title>New reference genome sequences of hot pepper reveal the massive evolution of plant disease-resistance genes by retroduplication.</title>
        <authorList>
            <person name="Kim S."/>
            <person name="Park J."/>
            <person name="Yeom S.I."/>
            <person name="Kim Y.M."/>
            <person name="Seo E."/>
            <person name="Kim K.T."/>
            <person name="Kim M.S."/>
            <person name="Lee J.M."/>
            <person name="Cheong K."/>
            <person name="Shin H.S."/>
            <person name="Kim S.B."/>
            <person name="Han K."/>
            <person name="Lee J."/>
            <person name="Park M."/>
            <person name="Lee H.A."/>
            <person name="Lee H.Y."/>
            <person name="Lee Y."/>
            <person name="Oh S."/>
            <person name="Lee J.H."/>
            <person name="Choi E."/>
            <person name="Choi E."/>
            <person name="Lee S.E."/>
            <person name="Jeon J."/>
            <person name="Kim H."/>
            <person name="Choi G."/>
            <person name="Song H."/>
            <person name="Lee J."/>
            <person name="Lee S.C."/>
            <person name="Kwon J.K."/>
            <person name="Lee H.Y."/>
            <person name="Koo N."/>
            <person name="Hong Y."/>
            <person name="Kim R.W."/>
            <person name="Kang W.H."/>
            <person name="Huh J.H."/>
            <person name="Kang B.C."/>
            <person name="Yang T.J."/>
            <person name="Lee Y.H."/>
            <person name="Bennetzen J.L."/>
            <person name="Choi D."/>
        </authorList>
    </citation>
    <scope>NUCLEOTIDE SEQUENCE [LARGE SCALE GENOMIC DNA]</scope>
    <source>
        <strain evidence="8">cv. CM334</strain>
    </source>
</reference>
<dbReference type="Pfam" id="PF07714">
    <property type="entry name" value="PK_Tyr_Ser-Thr"/>
    <property type="match status" value="1"/>
</dbReference>
<dbReference type="FunFam" id="1.10.510.10:FF:000560">
    <property type="entry name" value="Putative LRR receptor-like serine/threonine-protein kinase isoform A"/>
    <property type="match status" value="1"/>
</dbReference>
<evidence type="ECO:0000256" key="5">
    <source>
        <dbReference type="SAM" id="Phobius"/>
    </source>
</evidence>
<evidence type="ECO:0000256" key="3">
    <source>
        <dbReference type="ARBA" id="ARBA00022777"/>
    </source>
</evidence>
<dbReference type="PANTHER" id="PTHR47973">
    <property type="entry name" value="CYSTEINE-RICH RECEPTOR-LIKE PROTEIN KINASE 3"/>
    <property type="match status" value="1"/>
</dbReference>
<dbReference type="SUPFAM" id="SSF56112">
    <property type="entry name" value="Protein kinase-like (PK-like)"/>
    <property type="match status" value="1"/>
</dbReference>
<dbReference type="Pfam" id="PF03140">
    <property type="entry name" value="DUF247"/>
    <property type="match status" value="1"/>
</dbReference>
<evidence type="ECO:0000313" key="7">
    <source>
        <dbReference type="EMBL" id="PHT75165.1"/>
    </source>
</evidence>
<reference evidence="7 8" key="1">
    <citation type="journal article" date="2014" name="Nat. Genet.">
        <title>Genome sequence of the hot pepper provides insights into the evolution of pungency in Capsicum species.</title>
        <authorList>
            <person name="Kim S."/>
            <person name="Park M."/>
            <person name="Yeom S.I."/>
            <person name="Kim Y.M."/>
            <person name="Lee J.M."/>
            <person name="Lee H.A."/>
            <person name="Seo E."/>
            <person name="Choi J."/>
            <person name="Cheong K."/>
            <person name="Kim K.T."/>
            <person name="Jung K."/>
            <person name="Lee G.W."/>
            <person name="Oh S.K."/>
            <person name="Bae C."/>
            <person name="Kim S.B."/>
            <person name="Lee H.Y."/>
            <person name="Kim S.Y."/>
            <person name="Kim M.S."/>
            <person name="Kang B.C."/>
            <person name="Jo Y.D."/>
            <person name="Yang H.B."/>
            <person name="Jeong H.J."/>
            <person name="Kang W.H."/>
            <person name="Kwon J.K."/>
            <person name="Shin C."/>
            <person name="Lim J.Y."/>
            <person name="Park J.H."/>
            <person name="Huh J.H."/>
            <person name="Kim J.S."/>
            <person name="Kim B.D."/>
            <person name="Cohen O."/>
            <person name="Paran I."/>
            <person name="Suh M.C."/>
            <person name="Lee S.B."/>
            <person name="Kim Y.K."/>
            <person name="Shin Y."/>
            <person name="Noh S.J."/>
            <person name="Park J."/>
            <person name="Seo Y.S."/>
            <person name="Kwon S.Y."/>
            <person name="Kim H.A."/>
            <person name="Park J.M."/>
            <person name="Kim H.J."/>
            <person name="Choi S.B."/>
            <person name="Bosland P.W."/>
            <person name="Reeves G."/>
            <person name="Jo S.H."/>
            <person name="Lee B.W."/>
            <person name="Cho H.T."/>
            <person name="Choi H.S."/>
            <person name="Lee M.S."/>
            <person name="Yu Y."/>
            <person name="Do Choi Y."/>
            <person name="Park B.S."/>
            <person name="van Deynze A."/>
            <person name="Ashrafi H."/>
            <person name="Hill T."/>
            <person name="Kim W.T."/>
            <person name="Pai H.S."/>
            <person name="Ahn H.K."/>
            <person name="Yeam I."/>
            <person name="Giovannoni J.J."/>
            <person name="Rose J.K."/>
            <person name="Sorensen I."/>
            <person name="Lee S.J."/>
            <person name="Kim R.W."/>
            <person name="Choi I.Y."/>
            <person name="Choi B.S."/>
            <person name="Lim J.S."/>
            <person name="Lee Y.H."/>
            <person name="Choi D."/>
        </authorList>
    </citation>
    <scope>NUCLEOTIDE SEQUENCE [LARGE SCALE GENOMIC DNA]</scope>
    <source>
        <strain evidence="8">cv. CM334</strain>
    </source>
</reference>
<dbReference type="SMART" id="SM00220">
    <property type="entry name" value="S_TKc"/>
    <property type="match status" value="1"/>
</dbReference>
<dbReference type="Gramene" id="PHT75165">
    <property type="protein sequence ID" value="PHT75165"/>
    <property type="gene ID" value="T459_18687"/>
</dbReference>
<dbReference type="AlphaFoldDB" id="A0A2G2YZX9"/>
<dbReference type="Proteomes" id="UP000222542">
    <property type="component" value="Unassembled WGS sequence"/>
</dbReference>
<keyword evidence="5" id="KW-0472">Membrane</keyword>
<dbReference type="GO" id="GO:0005524">
    <property type="term" value="F:ATP binding"/>
    <property type="evidence" value="ECO:0007669"/>
    <property type="project" value="UniProtKB-KW"/>
</dbReference>
<dbReference type="InterPro" id="IPR052059">
    <property type="entry name" value="CR_Ser/Thr_kinase"/>
</dbReference>
<dbReference type="Gene3D" id="3.30.200.20">
    <property type="entry name" value="Phosphorylase Kinase, domain 1"/>
    <property type="match status" value="2"/>
</dbReference>
<keyword evidence="5" id="KW-0812">Transmembrane</keyword>
<dbReference type="InterPro" id="IPR008271">
    <property type="entry name" value="Ser/Thr_kinase_AS"/>
</dbReference>
<evidence type="ECO:0000256" key="1">
    <source>
        <dbReference type="ARBA" id="ARBA00022679"/>
    </source>
</evidence>
<protein>
    <recommendedName>
        <fullName evidence="6">Protein kinase domain-containing protein</fullName>
    </recommendedName>
</protein>
<evidence type="ECO:0000256" key="2">
    <source>
        <dbReference type="ARBA" id="ARBA00022741"/>
    </source>
</evidence>
<evidence type="ECO:0000259" key="6">
    <source>
        <dbReference type="PROSITE" id="PS50011"/>
    </source>
</evidence>
<name>A0A2G2YZX9_CAPAN</name>
<dbReference type="PROSITE" id="PS50011">
    <property type="entry name" value="PROTEIN_KINASE_DOM"/>
    <property type="match status" value="1"/>
</dbReference>
<proteinExistence type="predicted"/>
<keyword evidence="8" id="KW-1185">Reference proteome</keyword>
<comment type="caution">
    <text evidence="7">The sequence shown here is derived from an EMBL/GenBank/DDBJ whole genome shotgun (WGS) entry which is preliminary data.</text>
</comment>